<proteinExistence type="predicted"/>
<evidence type="ECO:0000313" key="2">
    <source>
        <dbReference type="Proteomes" id="UP000001975"/>
    </source>
</evidence>
<sequence length="127" mass="14443">MSKAWNPDDIFDVLASEDVRQILVATNVQSMSVKELADICDRSLATIYRRIQAMENYNLVSEEITRDADGTQYSEYKSELNEITISVEEGQLDININIEKDTVDQFAELIEDLEQSQKQDGQSDTDS</sequence>
<dbReference type="InterPro" id="IPR036388">
    <property type="entry name" value="WH-like_DNA-bd_sf"/>
</dbReference>
<protein>
    <submittedName>
        <fullName evidence="1">ArsR family transcription regulator</fullName>
    </submittedName>
</protein>
<dbReference type="SUPFAM" id="SSF46785">
    <property type="entry name" value="Winged helix' DNA-binding domain"/>
    <property type="match status" value="1"/>
</dbReference>
<accession>Q18IU0</accession>
<dbReference type="Proteomes" id="UP000001975">
    <property type="component" value="Chromosome"/>
</dbReference>
<gene>
    <name evidence="1" type="ordered locus">HQ_1949A</name>
</gene>
<dbReference type="InterPro" id="IPR036390">
    <property type="entry name" value="WH_DNA-bd_sf"/>
</dbReference>
<keyword evidence="2" id="KW-1185">Reference proteome</keyword>
<reference evidence="1 2" key="1">
    <citation type="journal article" date="2006" name="BMC Genomics">
        <title>The genome of the square archaeon Haloquadratum walsbyi: life at the limits of water activity.</title>
        <authorList>
            <person name="Bolhuis H.H."/>
            <person name="Palm P.P."/>
            <person name="Wende A.W."/>
            <person name="Falb M.M."/>
            <person name="Rampp M.M."/>
            <person name="Rodriguez-Valera F.F."/>
            <person name="Pfeiffer F.F."/>
            <person name="Oesterhelt D.D."/>
        </authorList>
    </citation>
    <scope>NUCLEOTIDE SEQUENCE [LARGE SCALE GENOMIC DNA]</scope>
    <source>
        <strain evidence="2">DSM 16790 / HBSQ001</strain>
    </source>
</reference>
<name>Q18IU0_HALWD</name>
<dbReference type="Gene3D" id="1.10.10.10">
    <property type="entry name" value="Winged helix-like DNA-binding domain superfamily/Winged helix DNA-binding domain"/>
    <property type="match status" value="1"/>
</dbReference>
<dbReference type="InterPro" id="IPR011991">
    <property type="entry name" value="ArsR-like_HTH"/>
</dbReference>
<organism evidence="1 2">
    <name type="scientific">Haloquadratum walsbyi (strain DSM 16790 / HBSQ001)</name>
    <dbReference type="NCBI Taxonomy" id="362976"/>
    <lineage>
        <taxon>Archaea</taxon>
        <taxon>Methanobacteriati</taxon>
        <taxon>Methanobacteriota</taxon>
        <taxon>Stenosarchaea group</taxon>
        <taxon>Halobacteria</taxon>
        <taxon>Halobacteriales</taxon>
        <taxon>Haloferacaceae</taxon>
        <taxon>Haloquadratum</taxon>
    </lineage>
</organism>
<dbReference type="AlphaFoldDB" id="Q18IU0"/>
<evidence type="ECO:0000313" key="1">
    <source>
        <dbReference type="EMBL" id="CAJ52077.1"/>
    </source>
</evidence>
<dbReference type="CDD" id="cd00090">
    <property type="entry name" value="HTH_ARSR"/>
    <property type="match status" value="1"/>
</dbReference>
<dbReference type="eggNOG" id="arCOG03065">
    <property type="taxonomic scope" value="Archaea"/>
</dbReference>
<dbReference type="GeneID" id="4192594"/>
<dbReference type="KEGG" id="hwa:HQ_1949A"/>
<dbReference type="EMBL" id="AM180088">
    <property type="protein sequence ID" value="CAJ52077.1"/>
    <property type="molecule type" value="Genomic_DNA"/>
</dbReference>
<dbReference type="HOGENOM" id="CLU_124803_4_0_2"/>
<dbReference type="RefSeq" id="WP_011571220.1">
    <property type="nucleotide sequence ID" value="NC_008212.1"/>
</dbReference>